<protein>
    <recommendedName>
        <fullName evidence="4">DUF922 domain-containing protein</fullName>
    </recommendedName>
</protein>
<sequence length="205" mass="23632">MRRNRLFLTPITRLRPLCLSALLAVGTLLSPVARADVQDTLRFTPYRVEVQAGETLAQALNRATPVRRWWGKRFHGLATWSLRWAFRWQVLEDGRCGVAEVLTTLDTDITLPELLTDDPILRARFDTYLAALREHELGHHEIARQAAQRVDQGLRELPPQNDCRQLEVRGNHWGQAQLDRAREQEQAYDRDTRYGRTQGAWLGAD</sequence>
<keyword evidence="3" id="KW-1185">Reference proteome</keyword>
<feature type="chain" id="PRO_5046495851" description="DUF922 domain-containing protein" evidence="1">
    <location>
        <begin position="36"/>
        <end position="205"/>
    </location>
</feature>
<dbReference type="RefSeq" id="WP_234266467.1">
    <property type="nucleotide sequence ID" value="NZ_BSPB01000002.1"/>
</dbReference>
<evidence type="ECO:0000313" key="2">
    <source>
        <dbReference type="EMBL" id="GLS12976.1"/>
    </source>
</evidence>
<comment type="caution">
    <text evidence="2">The sequence shown here is derived from an EMBL/GenBank/DDBJ whole genome shotgun (WGS) entry which is preliminary data.</text>
</comment>
<dbReference type="Proteomes" id="UP001156903">
    <property type="component" value="Unassembled WGS sequence"/>
</dbReference>
<feature type="signal peptide" evidence="1">
    <location>
        <begin position="1"/>
        <end position="35"/>
    </location>
</feature>
<evidence type="ECO:0000256" key="1">
    <source>
        <dbReference type="SAM" id="SignalP"/>
    </source>
</evidence>
<dbReference type="EMBL" id="BSPB01000002">
    <property type="protein sequence ID" value="GLS12976.1"/>
    <property type="molecule type" value="Genomic_DNA"/>
</dbReference>
<proteinExistence type="predicted"/>
<accession>A0ABQ6BYE0</accession>
<dbReference type="Pfam" id="PF06037">
    <property type="entry name" value="DUF922"/>
    <property type="match status" value="1"/>
</dbReference>
<dbReference type="InterPro" id="IPR010321">
    <property type="entry name" value="DUF922"/>
</dbReference>
<keyword evidence="1" id="KW-0732">Signal</keyword>
<evidence type="ECO:0000313" key="3">
    <source>
        <dbReference type="Proteomes" id="UP001156903"/>
    </source>
</evidence>
<name>A0ABQ6BYE0_9BURK</name>
<evidence type="ECO:0008006" key="4">
    <source>
        <dbReference type="Google" id="ProtNLM"/>
    </source>
</evidence>
<reference evidence="3" key="1">
    <citation type="journal article" date="2019" name="Int. J. Syst. Evol. Microbiol.">
        <title>The Global Catalogue of Microorganisms (GCM) 10K type strain sequencing project: providing services to taxonomists for standard genome sequencing and annotation.</title>
        <authorList>
            <consortium name="The Broad Institute Genomics Platform"/>
            <consortium name="The Broad Institute Genome Sequencing Center for Infectious Disease"/>
            <person name="Wu L."/>
            <person name="Ma J."/>
        </authorList>
    </citation>
    <scope>NUCLEOTIDE SEQUENCE [LARGE SCALE GENOMIC DNA]</scope>
    <source>
        <strain evidence="3">NBRC 109341</strain>
    </source>
</reference>
<gene>
    <name evidence="2" type="ORF">GCM10007935_04040</name>
</gene>
<organism evidence="2 3">
    <name type="scientific">Hydrogenophaga electricum</name>
    <dbReference type="NCBI Taxonomy" id="1230953"/>
    <lineage>
        <taxon>Bacteria</taxon>
        <taxon>Pseudomonadati</taxon>
        <taxon>Pseudomonadota</taxon>
        <taxon>Betaproteobacteria</taxon>
        <taxon>Burkholderiales</taxon>
        <taxon>Comamonadaceae</taxon>
        <taxon>Hydrogenophaga</taxon>
    </lineage>
</organism>